<dbReference type="AlphaFoldDB" id="A0AAW9QV14"/>
<sequence>MKPLFTIGHSNHSPERFLELLQQHGVTALADVRSSPYSRYLPHFNRVPLQSYLARSGIRYVFLGAELGARPNNPDCYVEGKALYEKIAGTESFQRGLQRVLKGVQSYRVALMCAEKDPLTCHRAILVCQHLVPFNLEIGHIHSDGEVEFHENLEERMLRLHHLEDPAPALQLSLFADSIDPPLDRAERLRIAYQKQGDKIAFVEQKPEEEKDD</sequence>
<gene>
    <name evidence="1" type="ORF">V0288_17770</name>
</gene>
<dbReference type="EMBL" id="JBAFSM010000038">
    <property type="protein sequence ID" value="MEG3438979.1"/>
    <property type="molecule type" value="Genomic_DNA"/>
</dbReference>
<dbReference type="RefSeq" id="WP_332866463.1">
    <property type="nucleotide sequence ID" value="NZ_JBAFSM010000038.1"/>
</dbReference>
<organism evidence="1 2">
    <name type="scientific">Pannus brasiliensis CCIBt3594</name>
    <dbReference type="NCBI Taxonomy" id="1427578"/>
    <lineage>
        <taxon>Bacteria</taxon>
        <taxon>Bacillati</taxon>
        <taxon>Cyanobacteriota</taxon>
        <taxon>Cyanophyceae</taxon>
        <taxon>Oscillatoriophycideae</taxon>
        <taxon>Chroococcales</taxon>
        <taxon>Microcystaceae</taxon>
        <taxon>Pannus</taxon>
    </lineage>
</organism>
<dbReference type="Pfam" id="PF04343">
    <property type="entry name" value="DUF488"/>
    <property type="match status" value="1"/>
</dbReference>
<keyword evidence="2" id="KW-1185">Reference proteome</keyword>
<dbReference type="PANTHER" id="PTHR39337">
    <property type="entry name" value="BLR5642 PROTEIN"/>
    <property type="match status" value="1"/>
</dbReference>
<reference evidence="1 2" key="1">
    <citation type="submission" date="2024-01" db="EMBL/GenBank/DDBJ databases">
        <title>Genomic insights into the taxonomy and metabolism of the cyanobacterium Pannus brasiliensis CCIBt3594.</title>
        <authorList>
            <person name="Machado M."/>
            <person name="Botero N.B."/>
            <person name="Andreote A.P.D."/>
            <person name="Feitosa A.M.T."/>
            <person name="Popin R."/>
            <person name="Sivonen K."/>
            <person name="Fiore M.F."/>
        </authorList>
    </citation>
    <scope>NUCLEOTIDE SEQUENCE [LARGE SCALE GENOMIC DNA]</scope>
    <source>
        <strain evidence="1 2">CCIBt3594</strain>
    </source>
</reference>
<dbReference type="InterPro" id="IPR007438">
    <property type="entry name" value="DUF488"/>
</dbReference>
<evidence type="ECO:0000313" key="1">
    <source>
        <dbReference type="EMBL" id="MEG3438979.1"/>
    </source>
</evidence>
<dbReference type="PANTHER" id="PTHR39337:SF1">
    <property type="entry name" value="BLR5642 PROTEIN"/>
    <property type="match status" value="1"/>
</dbReference>
<name>A0AAW9QV14_9CHRO</name>
<proteinExistence type="predicted"/>
<comment type="caution">
    <text evidence="1">The sequence shown here is derived from an EMBL/GenBank/DDBJ whole genome shotgun (WGS) entry which is preliminary data.</text>
</comment>
<evidence type="ECO:0000313" key="2">
    <source>
        <dbReference type="Proteomes" id="UP001328733"/>
    </source>
</evidence>
<protein>
    <submittedName>
        <fullName evidence="1">DUF488 domain-containing protein</fullName>
    </submittedName>
</protein>
<accession>A0AAW9QV14</accession>
<dbReference type="Proteomes" id="UP001328733">
    <property type="component" value="Unassembled WGS sequence"/>
</dbReference>